<sequence length="196" mass="20408">MPVNFLDKETNDRLIAAIIASVDNKINPKEISRIYGDSVGYNTIEWYIRKIRHKAVGMKAQADAGSAGGVGGGAALPSAAASPPAKKKGAGTGTGRQKKNGNGNMQVAKSGGGGIEGMVTNVCKANMVSGVISGRVTKKTNGKKDQATTKVKSEVDVIDDDDLLFGTGFDDVEEDNASGGGIFDGRVEEVEVEEYV</sequence>
<protein>
    <submittedName>
        <fullName evidence="2">Uncharacterized protein</fullName>
    </submittedName>
</protein>
<name>A0A9W8Y4K3_9PLEO</name>
<proteinExistence type="predicted"/>
<evidence type="ECO:0000313" key="2">
    <source>
        <dbReference type="EMBL" id="KAJ4367000.1"/>
    </source>
</evidence>
<dbReference type="OrthoDB" id="4828117at2759"/>
<gene>
    <name evidence="2" type="ORF">N0V83_007530</name>
</gene>
<accession>A0A9W8Y4K3</accession>
<keyword evidence="3" id="KW-1185">Reference proteome</keyword>
<organism evidence="2 3">
    <name type="scientific">Neocucurbitaria cava</name>
    <dbReference type="NCBI Taxonomy" id="798079"/>
    <lineage>
        <taxon>Eukaryota</taxon>
        <taxon>Fungi</taxon>
        <taxon>Dikarya</taxon>
        <taxon>Ascomycota</taxon>
        <taxon>Pezizomycotina</taxon>
        <taxon>Dothideomycetes</taxon>
        <taxon>Pleosporomycetidae</taxon>
        <taxon>Pleosporales</taxon>
        <taxon>Pleosporineae</taxon>
        <taxon>Cucurbitariaceae</taxon>
        <taxon>Neocucurbitaria</taxon>
    </lineage>
</organism>
<feature type="compositionally biased region" description="Low complexity" evidence="1">
    <location>
        <begin position="75"/>
        <end position="84"/>
    </location>
</feature>
<evidence type="ECO:0000313" key="3">
    <source>
        <dbReference type="Proteomes" id="UP001140560"/>
    </source>
</evidence>
<feature type="region of interest" description="Disordered" evidence="1">
    <location>
        <begin position="72"/>
        <end position="111"/>
    </location>
</feature>
<reference evidence="2" key="1">
    <citation type="submission" date="2022-10" db="EMBL/GenBank/DDBJ databases">
        <title>Tapping the CABI collections for fungal endophytes: first genome assemblies for Collariella, Neodidymelliopsis, Ascochyta clinopodiicola, Didymella pomorum, Didymosphaeria variabile, Neocosmospora piperis and Neocucurbitaria cava.</title>
        <authorList>
            <person name="Hill R."/>
        </authorList>
    </citation>
    <scope>NUCLEOTIDE SEQUENCE</scope>
    <source>
        <strain evidence="2">IMI 356814</strain>
    </source>
</reference>
<comment type="caution">
    <text evidence="2">The sequence shown here is derived from an EMBL/GenBank/DDBJ whole genome shotgun (WGS) entry which is preliminary data.</text>
</comment>
<dbReference type="Proteomes" id="UP001140560">
    <property type="component" value="Unassembled WGS sequence"/>
</dbReference>
<evidence type="ECO:0000256" key="1">
    <source>
        <dbReference type="SAM" id="MobiDB-lite"/>
    </source>
</evidence>
<dbReference type="EMBL" id="JAPEUY010000013">
    <property type="protein sequence ID" value="KAJ4367000.1"/>
    <property type="molecule type" value="Genomic_DNA"/>
</dbReference>
<dbReference type="AlphaFoldDB" id="A0A9W8Y4K3"/>